<dbReference type="RefSeq" id="WP_205297085.1">
    <property type="nucleotide sequence ID" value="NZ_CP070372.1"/>
</dbReference>
<gene>
    <name evidence="2" type="ORF">JWJ88_20740</name>
</gene>
<reference evidence="2 3" key="1">
    <citation type="submission" date="2021-02" db="EMBL/GenBank/DDBJ databases">
        <title>Paracoccus methylovroum sp.nov., a new methanol and methylamine utilizing methylotrophic denitrifer.</title>
        <authorList>
            <person name="Timsy T."/>
            <person name="Behrendt U."/>
            <person name="Ulrich A."/>
            <person name="Spanner T."/>
            <person name="Foesel B.U."/>
            <person name="Horn M.A."/>
            <person name="Kolb S."/>
        </authorList>
    </citation>
    <scope>NUCLEOTIDE SEQUENCE [LARGE SCALE GENOMIC DNA]</scope>
    <source>
        <strain evidence="2 3">H4-D09</strain>
        <plasmid evidence="2 3">p2</plasmid>
    </source>
</reference>
<evidence type="ECO:0000256" key="1">
    <source>
        <dbReference type="SAM" id="SignalP"/>
    </source>
</evidence>
<feature type="chain" id="PRO_5045894646" description="Cytochrome c domain-containing protein" evidence="1">
    <location>
        <begin position="28"/>
        <end position="462"/>
    </location>
</feature>
<organism evidence="2 3">
    <name type="scientific">Paracoccus methylovorus</name>
    <dbReference type="NCBI Taxonomy" id="2812658"/>
    <lineage>
        <taxon>Bacteria</taxon>
        <taxon>Pseudomonadati</taxon>
        <taxon>Pseudomonadota</taxon>
        <taxon>Alphaproteobacteria</taxon>
        <taxon>Rhodobacterales</taxon>
        <taxon>Paracoccaceae</taxon>
        <taxon>Paracoccus</taxon>
    </lineage>
</organism>
<evidence type="ECO:0000313" key="3">
    <source>
        <dbReference type="Proteomes" id="UP000663629"/>
    </source>
</evidence>
<evidence type="ECO:0000313" key="2">
    <source>
        <dbReference type="EMBL" id="QRZ16201.1"/>
    </source>
</evidence>
<evidence type="ECO:0008006" key="4">
    <source>
        <dbReference type="Google" id="ProtNLM"/>
    </source>
</evidence>
<sequence>MGFRGVFSVRVCGLTAMLWAIAGAASAQDPLASNNGLYPGASEWDGRFLAANLDYPMPASNDIVLASNSWSPARNREPLNVDSAAEYADRLRVHLSRTLRTLIDKPEEWDPVRAGWYDLVWSGEGSQTGDGIDPTSGREALMNTYSGQIVPPETFSEPYRPTAPVQNHAVIYYNHVAAGMLGRLWSNIYTPNLSQAEFPTGSIVVKVEAVTNTESNWNAVANSGLWHVFRPTTEDQARNEPDLVPQVIPVRPFQIAVRVKDPVAAPETGWVFAIYVHDANAEGDTPWDRFVPVGLQWGNDPEHAENFLDLKGTEPLQQSWINPAAPAFARDTLGWGGRLAGPMDVATRHNVITVSGKRYTGDTSLSASSCQSCHGAAEFPFTANLYPSPNRILPRDGRPFLMYDPGSADWARWFQNRPGTEAMSANIGGKGLDYDLALMNALSTHAQAMGIQAFVRGSLHVH</sequence>
<keyword evidence="3" id="KW-1185">Reference proteome</keyword>
<keyword evidence="2" id="KW-0614">Plasmid</keyword>
<protein>
    <recommendedName>
        <fullName evidence="4">Cytochrome c domain-containing protein</fullName>
    </recommendedName>
</protein>
<proteinExistence type="predicted"/>
<dbReference type="Proteomes" id="UP000663629">
    <property type="component" value="Plasmid p2"/>
</dbReference>
<dbReference type="EMBL" id="CP070372">
    <property type="protein sequence ID" value="QRZ16201.1"/>
    <property type="molecule type" value="Genomic_DNA"/>
</dbReference>
<geneLocation type="plasmid" evidence="2 3">
    <name>p2</name>
</geneLocation>
<keyword evidence="1" id="KW-0732">Signal</keyword>
<name>A0ABX7JRV6_9RHOB</name>
<feature type="signal peptide" evidence="1">
    <location>
        <begin position="1"/>
        <end position="27"/>
    </location>
</feature>
<accession>A0ABX7JRV6</accession>